<evidence type="ECO:0000256" key="3">
    <source>
        <dbReference type="ARBA" id="ARBA00012438"/>
    </source>
</evidence>
<dbReference type="InterPro" id="IPR021766">
    <property type="entry name" value="PhoR_N"/>
</dbReference>
<dbReference type="NCBIfam" id="TIGR02966">
    <property type="entry name" value="phoR_proteo"/>
    <property type="match status" value="1"/>
</dbReference>
<dbReference type="GO" id="GO:0016036">
    <property type="term" value="P:cellular response to phosphate starvation"/>
    <property type="evidence" value="ECO:0007669"/>
    <property type="project" value="TreeGrafter"/>
</dbReference>
<dbReference type="Pfam" id="PF02518">
    <property type="entry name" value="HATPase_c"/>
    <property type="match status" value="1"/>
</dbReference>
<dbReference type="InterPro" id="IPR036097">
    <property type="entry name" value="HisK_dim/P_sf"/>
</dbReference>
<comment type="caution">
    <text evidence="18">The sequence shown here is derived from an EMBL/GenBank/DDBJ whole genome shotgun (WGS) entry which is preliminary data.</text>
</comment>
<dbReference type="SUPFAM" id="SSF55874">
    <property type="entry name" value="ATPase domain of HSP90 chaperone/DNA topoisomerase II/histidine kinase"/>
    <property type="match status" value="1"/>
</dbReference>
<dbReference type="Proteomes" id="UP000215181">
    <property type="component" value="Unassembled WGS sequence"/>
</dbReference>
<sequence length="458" mass="50810">MIHRPLRYIATGVGLPVAAILGLALLAGHYRGADAALALVVLGFLAAAILLARHMRQLVEWTRQPAGNMPPQVDGLWGSVFAELGDRFQRELAVRDKLSAELGRFQQAAQAMPDGLVYLADDDSIEWLNVMAEQHFELDRRRDLRTPITNLVRQPEFVAYLQAGQYAEPLVMHSLRRRDRTLQVQVIRFAGSRRMVVSRDISQLERLENMRRDFVANVSHEMRTPLTVVGGFLETLTDGLDDFSREDVLHFLKLASEQSTRMQRLIEDLLALSALETGAPAALEEEVDVQELMRAVTRETEILSGGRHSVNLVLEGGGALLGSRKELHSAFSNLASNAVRYTPAGGHIELGWRIDGEGGEYWVKDDGIGVDPEHIPRLTERFYRVDRGRSRETGGTGLGLAIVKHILTRHQGELAVSSEPGKGSRFAMRFPAARLRRDSARPPRRSTGRSSPRASASG</sequence>
<dbReference type="EMBL" id="NOIH01000035">
    <property type="protein sequence ID" value="OYD52540.1"/>
    <property type="molecule type" value="Genomic_DNA"/>
</dbReference>
<evidence type="ECO:0000259" key="17">
    <source>
        <dbReference type="PROSITE" id="PS50109"/>
    </source>
</evidence>
<reference evidence="18 19" key="1">
    <citation type="submission" date="2017-07" db="EMBL/GenBank/DDBJ databases">
        <title>Thauera sp. KNDSS-Mac4 genome sequence and assembly.</title>
        <authorList>
            <person name="Mayilraj S."/>
        </authorList>
    </citation>
    <scope>NUCLEOTIDE SEQUENCE [LARGE SCALE GENOMIC DNA]</scope>
    <source>
        <strain evidence="18 19">KNDSS-Mac4</strain>
    </source>
</reference>
<keyword evidence="11" id="KW-0067">ATP-binding</keyword>
<proteinExistence type="predicted"/>
<evidence type="ECO:0000256" key="8">
    <source>
        <dbReference type="ARBA" id="ARBA00022692"/>
    </source>
</evidence>
<comment type="subcellular location">
    <subcellularLocation>
        <location evidence="2">Cell inner membrane</location>
        <topology evidence="2">Multi-pass membrane protein</topology>
    </subcellularLocation>
</comment>
<dbReference type="Pfam" id="PF11808">
    <property type="entry name" value="PhoR"/>
    <property type="match status" value="1"/>
</dbReference>
<evidence type="ECO:0000256" key="11">
    <source>
        <dbReference type="ARBA" id="ARBA00022840"/>
    </source>
</evidence>
<evidence type="ECO:0000313" key="19">
    <source>
        <dbReference type="Proteomes" id="UP000215181"/>
    </source>
</evidence>
<keyword evidence="13" id="KW-0902">Two-component regulatory system</keyword>
<keyword evidence="19" id="KW-1185">Reference proteome</keyword>
<keyword evidence="8 16" id="KW-0812">Transmembrane</keyword>
<dbReference type="GO" id="GO:0000155">
    <property type="term" value="F:phosphorelay sensor kinase activity"/>
    <property type="evidence" value="ECO:0007669"/>
    <property type="project" value="InterPro"/>
</dbReference>
<dbReference type="SMART" id="SM00387">
    <property type="entry name" value="HATPase_c"/>
    <property type="match status" value="1"/>
</dbReference>
<dbReference type="GO" id="GO:0005524">
    <property type="term" value="F:ATP binding"/>
    <property type="evidence" value="ECO:0007669"/>
    <property type="project" value="UniProtKB-KW"/>
</dbReference>
<feature type="transmembrane region" description="Helical" evidence="16">
    <location>
        <begin position="35"/>
        <end position="53"/>
    </location>
</feature>
<dbReference type="InterPro" id="IPR036890">
    <property type="entry name" value="HATPase_C_sf"/>
</dbReference>
<keyword evidence="10 18" id="KW-0418">Kinase</keyword>
<evidence type="ECO:0000256" key="5">
    <source>
        <dbReference type="ARBA" id="ARBA00022475"/>
    </source>
</evidence>
<dbReference type="InterPro" id="IPR004358">
    <property type="entry name" value="Sig_transdc_His_kin-like_C"/>
</dbReference>
<dbReference type="PANTHER" id="PTHR45453">
    <property type="entry name" value="PHOSPHATE REGULON SENSOR PROTEIN PHOR"/>
    <property type="match status" value="1"/>
</dbReference>
<dbReference type="Gene3D" id="3.30.565.10">
    <property type="entry name" value="Histidine kinase-like ATPase, C-terminal domain"/>
    <property type="match status" value="1"/>
</dbReference>
<dbReference type="InterPro" id="IPR005467">
    <property type="entry name" value="His_kinase_dom"/>
</dbReference>
<evidence type="ECO:0000256" key="1">
    <source>
        <dbReference type="ARBA" id="ARBA00000085"/>
    </source>
</evidence>
<evidence type="ECO:0000256" key="14">
    <source>
        <dbReference type="ARBA" id="ARBA00023136"/>
    </source>
</evidence>
<comment type="catalytic activity">
    <reaction evidence="1">
        <text>ATP + protein L-histidine = ADP + protein N-phospho-L-histidine.</text>
        <dbReference type="EC" id="2.7.13.3"/>
    </reaction>
</comment>
<protein>
    <recommendedName>
        <fullName evidence="3">histidine kinase</fullName>
        <ecNumber evidence="3">2.7.13.3</ecNumber>
    </recommendedName>
</protein>
<dbReference type="Gene3D" id="3.30.450.20">
    <property type="entry name" value="PAS domain"/>
    <property type="match status" value="1"/>
</dbReference>
<dbReference type="Gene3D" id="1.10.287.130">
    <property type="match status" value="1"/>
</dbReference>
<keyword evidence="6" id="KW-0597">Phosphoprotein</keyword>
<keyword evidence="5" id="KW-1003">Cell membrane</keyword>
<organism evidence="18 19">
    <name type="scientific">Thauera propionica</name>
    <dbReference type="NCBI Taxonomy" id="2019431"/>
    <lineage>
        <taxon>Bacteria</taxon>
        <taxon>Pseudomonadati</taxon>
        <taxon>Pseudomonadota</taxon>
        <taxon>Betaproteobacteria</taxon>
        <taxon>Rhodocyclales</taxon>
        <taxon>Zoogloeaceae</taxon>
        <taxon>Thauera</taxon>
    </lineage>
</organism>
<evidence type="ECO:0000256" key="13">
    <source>
        <dbReference type="ARBA" id="ARBA00023012"/>
    </source>
</evidence>
<dbReference type="OrthoDB" id="9813151at2"/>
<keyword evidence="4" id="KW-0813">Transport</keyword>
<gene>
    <name evidence="18" type="primary">phoR</name>
    <name evidence="18" type="ORF">CGK74_17515</name>
</gene>
<dbReference type="SUPFAM" id="SSF47384">
    <property type="entry name" value="Homodimeric domain of signal transducing histidine kinase"/>
    <property type="match status" value="1"/>
</dbReference>
<evidence type="ECO:0000256" key="2">
    <source>
        <dbReference type="ARBA" id="ARBA00004429"/>
    </source>
</evidence>
<accession>A0A235EU36</accession>
<evidence type="ECO:0000256" key="16">
    <source>
        <dbReference type="SAM" id="Phobius"/>
    </source>
</evidence>
<dbReference type="PRINTS" id="PR00344">
    <property type="entry name" value="BCTRLSENSOR"/>
</dbReference>
<name>A0A235EU36_9RHOO</name>
<dbReference type="RefSeq" id="WP_094269677.1">
    <property type="nucleotide sequence ID" value="NZ_NOIH01000035.1"/>
</dbReference>
<dbReference type="PROSITE" id="PS50109">
    <property type="entry name" value="HIS_KIN"/>
    <property type="match status" value="1"/>
</dbReference>
<evidence type="ECO:0000256" key="15">
    <source>
        <dbReference type="SAM" id="MobiDB-lite"/>
    </source>
</evidence>
<evidence type="ECO:0000256" key="12">
    <source>
        <dbReference type="ARBA" id="ARBA00022989"/>
    </source>
</evidence>
<dbReference type="InterPro" id="IPR003661">
    <property type="entry name" value="HisK_dim/P_dom"/>
</dbReference>
<dbReference type="InterPro" id="IPR003594">
    <property type="entry name" value="HATPase_dom"/>
</dbReference>
<dbReference type="FunFam" id="3.30.565.10:FF:000006">
    <property type="entry name" value="Sensor histidine kinase WalK"/>
    <property type="match status" value="1"/>
</dbReference>
<keyword evidence="7" id="KW-0808">Transferase</keyword>
<feature type="compositionally biased region" description="Low complexity" evidence="15">
    <location>
        <begin position="448"/>
        <end position="458"/>
    </location>
</feature>
<feature type="region of interest" description="Disordered" evidence="15">
    <location>
        <begin position="429"/>
        <end position="458"/>
    </location>
</feature>
<keyword evidence="14 16" id="KW-0472">Membrane</keyword>
<dbReference type="PANTHER" id="PTHR45453:SF1">
    <property type="entry name" value="PHOSPHATE REGULON SENSOR PROTEIN PHOR"/>
    <property type="match status" value="1"/>
</dbReference>
<dbReference type="Pfam" id="PF00512">
    <property type="entry name" value="HisKA"/>
    <property type="match status" value="1"/>
</dbReference>
<evidence type="ECO:0000256" key="10">
    <source>
        <dbReference type="ARBA" id="ARBA00022777"/>
    </source>
</evidence>
<dbReference type="InterPro" id="IPR014310">
    <property type="entry name" value="Sig_transdc_His_kinase_PhoR"/>
</dbReference>
<evidence type="ECO:0000256" key="9">
    <source>
        <dbReference type="ARBA" id="ARBA00022741"/>
    </source>
</evidence>
<evidence type="ECO:0000256" key="4">
    <source>
        <dbReference type="ARBA" id="ARBA00022448"/>
    </source>
</evidence>
<dbReference type="GO" id="GO:0005886">
    <property type="term" value="C:plasma membrane"/>
    <property type="evidence" value="ECO:0007669"/>
    <property type="project" value="UniProtKB-SubCell"/>
</dbReference>
<dbReference type="SMART" id="SM00388">
    <property type="entry name" value="HisKA"/>
    <property type="match status" value="1"/>
</dbReference>
<dbReference type="GO" id="GO:0004721">
    <property type="term" value="F:phosphoprotein phosphatase activity"/>
    <property type="evidence" value="ECO:0007669"/>
    <property type="project" value="InterPro"/>
</dbReference>
<keyword evidence="9" id="KW-0547">Nucleotide-binding</keyword>
<dbReference type="EC" id="2.7.13.3" evidence="3"/>
<dbReference type="InterPro" id="IPR050351">
    <property type="entry name" value="BphY/WalK/GraS-like"/>
</dbReference>
<keyword evidence="12 16" id="KW-1133">Transmembrane helix</keyword>
<dbReference type="AlphaFoldDB" id="A0A235EU36"/>
<dbReference type="FunFam" id="1.10.287.130:FF:000001">
    <property type="entry name" value="Two-component sensor histidine kinase"/>
    <property type="match status" value="1"/>
</dbReference>
<feature type="domain" description="Histidine kinase" evidence="17">
    <location>
        <begin position="217"/>
        <end position="434"/>
    </location>
</feature>
<dbReference type="CDD" id="cd00082">
    <property type="entry name" value="HisKA"/>
    <property type="match status" value="1"/>
</dbReference>
<evidence type="ECO:0000256" key="7">
    <source>
        <dbReference type="ARBA" id="ARBA00022679"/>
    </source>
</evidence>
<evidence type="ECO:0000313" key="18">
    <source>
        <dbReference type="EMBL" id="OYD52540.1"/>
    </source>
</evidence>
<feature type="transmembrane region" description="Helical" evidence="16">
    <location>
        <begin position="7"/>
        <end position="29"/>
    </location>
</feature>
<evidence type="ECO:0000256" key="6">
    <source>
        <dbReference type="ARBA" id="ARBA00022553"/>
    </source>
</evidence>